<feature type="transmembrane region" description="Helical" evidence="2">
    <location>
        <begin position="12"/>
        <end position="32"/>
    </location>
</feature>
<dbReference type="EMBL" id="SLUO01000008">
    <property type="protein sequence ID" value="TCL57650.1"/>
    <property type="molecule type" value="Genomic_DNA"/>
</dbReference>
<name>A0A4R1QYH9_9FIRM</name>
<keyword evidence="2" id="KW-0472">Membrane</keyword>
<dbReference type="AlphaFoldDB" id="A0A4R1QYH9"/>
<keyword evidence="4" id="KW-1185">Reference proteome</keyword>
<dbReference type="Pfam" id="PF20187">
    <property type="entry name" value="DUF6550"/>
    <property type="match status" value="1"/>
</dbReference>
<feature type="compositionally biased region" description="Basic and acidic residues" evidence="1">
    <location>
        <begin position="93"/>
        <end position="106"/>
    </location>
</feature>
<reference evidence="3 4" key="1">
    <citation type="submission" date="2019-03" db="EMBL/GenBank/DDBJ databases">
        <title>Genomic Encyclopedia of Type Strains, Phase IV (KMG-IV): sequencing the most valuable type-strain genomes for metagenomic binning, comparative biology and taxonomic classification.</title>
        <authorList>
            <person name="Goeker M."/>
        </authorList>
    </citation>
    <scope>NUCLEOTIDE SEQUENCE [LARGE SCALE GENOMIC DNA]</scope>
    <source>
        <strain evidence="3 4">DSM 100556</strain>
    </source>
</reference>
<protein>
    <submittedName>
        <fullName evidence="3">Uncharacterized protein</fullName>
    </submittedName>
</protein>
<organism evidence="3 4">
    <name type="scientific">Kineothrix alysoides</name>
    <dbReference type="NCBI Taxonomy" id="1469948"/>
    <lineage>
        <taxon>Bacteria</taxon>
        <taxon>Bacillati</taxon>
        <taxon>Bacillota</taxon>
        <taxon>Clostridia</taxon>
        <taxon>Lachnospirales</taxon>
        <taxon>Lachnospiraceae</taxon>
        <taxon>Kineothrix</taxon>
    </lineage>
</organism>
<evidence type="ECO:0000256" key="2">
    <source>
        <dbReference type="SAM" id="Phobius"/>
    </source>
</evidence>
<evidence type="ECO:0000256" key="1">
    <source>
        <dbReference type="SAM" id="MobiDB-lite"/>
    </source>
</evidence>
<feature type="region of interest" description="Disordered" evidence="1">
    <location>
        <begin position="65"/>
        <end position="177"/>
    </location>
</feature>
<sequence length="177" mass="18886">MKKEYDKKKKLVIGSLAIVAVCLVVGLCWYLGVIGHNETPKEALVEIETDNIEVTVPEITVPVEEPTGELEAAGDSEVKNTLVEENAEQQPQTKEEAQRPESKPEVTDNNSVNNSGKAPQYAPEVTEPQQPQDPAGGTNSGGKINVPGFGYVDDPGAPTGENAGSDGDWNKQVGDMN</sequence>
<dbReference type="OrthoDB" id="2666372at2"/>
<dbReference type="Proteomes" id="UP000295718">
    <property type="component" value="Unassembled WGS sequence"/>
</dbReference>
<dbReference type="RefSeq" id="WP_031392493.1">
    <property type="nucleotide sequence ID" value="NZ_JPNB01000003.1"/>
</dbReference>
<gene>
    <name evidence="3" type="ORF">EDD76_108185</name>
</gene>
<dbReference type="STRING" id="1469948.GCA_000732725_03871"/>
<comment type="caution">
    <text evidence="3">The sequence shown here is derived from an EMBL/GenBank/DDBJ whole genome shotgun (WGS) entry which is preliminary data.</text>
</comment>
<dbReference type="InterPro" id="IPR046680">
    <property type="entry name" value="DUF6550"/>
</dbReference>
<accession>A0A4R1QYH9</accession>
<keyword evidence="2" id="KW-1133">Transmembrane helix</keyword>
<evidence type="ECO:0000313" key="3">
    <source>
        <dbReference type="EMBL" id="TCL57650.1"/>
    </source>
</evidence>
<feature type="compositionally biased region" description="Polar residues" evidence="1">
    <location>
        <begin position="107"/>
        <end position="117"/>
    </location>
</feature>
<keyword evidence="2" id="KW-0812">Transmembrane</keyword>
<proteinExistence type="predicted"/>
<evidence type="ECO:0000313" key="4">
    <source>
        <dbReference type="Proteomes" id="UP000295718"/>
    </source>
</evidence>